<sequence length="258" mass="28079">MSIPTHRASKQSQIPVMKPPPPRGSTPSRVGLPIQAPQFLMPQFPERQSSIGGEGATGMDLLRHRVIPPAGLGGRLQQFVADPVQAAHEEFSAGATSSSYFTNLMSNGIPDPEVYAADQTDVLPLHGPAGPPDDLPPPNEGAGQGHAQGVAKGPQKRTKNFSVDEDLLLVSAWLNVSLDPIQGVDQSRSTYWKRIHDYFHANKTFDSDRTQGSLMNRWSGIQHDVNVFAGCLSKIETRNQSGCSVDDKVWHHCTIFIL</sequence>
<dbReference type="Proteomes" id="UP000324897">
    <property type="component" value="Chromosome 3"/>
</dbReference>
<dbReference type="AlphaFoldDB" id="A0A5J9TLI5"/>
<gene>
    <name evidence="2" type="ORF">EJB05_45804</name>
</gene>
<feature type="region of interest" description="Disordered" evidence="1">
    <location>
        <begin position="1"/>
        <end position="32"/>
    </location>
</feature>
<dbReference type="EMBL" id="RWGY01000039">
    <property type="protein sequence ID" value="TVU12172.1"/>
    <property type="molecule type" value="Genomic_DNA"/>
</dbReference>
<dbReference type="PANTHER" id="PTHR45125">
    <property type="entry name" value="F21J9.4-RELATED"/>
    <property type="match status" value="1"/>
</dbReference>
<feature type="region of interest" description="Disordered" evidence="1">
    <location>
        <begin position="122"/>
        <end position="156"/>
    </location>
</feature>
<dbReference type="OrthoDB" id="674687at2759"/>
<comment type="caution">
    <text evidence="2">The sequence shown here is derived from an EMBL/GenBank/DDBJ whole genome shotgun (WGS) entry which is preliminary data.</text>
</comment>
<protein>
    <recommendedName>
        <fullName evidence="4">No apical meristem-associated C-terminal domain-containing protein</fullName>
    </recommendedName>
</protein>
<evidence type="ECO:0000313" key="3">
    <source>
        <dbReference type="Proteomes" id="UP000324897"/>
    </source>
</evidence>
<name>A0A5J9TLI5_9POAL</name>
<evidence type="ECO:0000256" key="1">
    <source>
        <dbReference type="SAM" id="MobiDB-lite"/>
    </source>
</evidence>
<feature type="compositionally biased region" description="Pro residues" evidence="1">
    <location>
        <begin position="129"/>
        <end position="139"/>
    </location>
</feature>
<evidence type="ECO:0000313" key="2">
    <source>
        <dbReference type="EMBL" id="TVU12172.1"/>
    </source>
</evidence>
<accession>A0A5J9TLI5</accession>
<evidence type="ECO:0008006" key="4">
    <source>
        <dbReference type="Google" id="ProtNLM"/>
    </source>
</evidence>
<dbReference type="PANTHER" id="PTHR45125:SF3">
    <property type="entry name" value="NO-APICAL-MERISTEM-ASSOCIATED CARBOXY-TERMINAL DOMAIN PROTEIN"/>
    <property type="match status" value="1"/>
</dbReference>
<keyword evidence="3" id="KW-1185">Reference proteome</keyword>
<reference evidence="2 3" key="1">
    <citation type="journal article" date="2019" name="Sci. Rep.">
        <title>A high-quality genome of Eragrostis curvula grass provides insights into Poaceae evolution and supports new strategies to enhance forage quality.</title>
        <authorList>
            <person name="Carballo J."/>
            <person name="Santos B.A.C.M."/>
            <person name="Zappacosta D."/>
            <person name="Garbus I."/>
            <person name="Selva J.P."/>
            <person name="Gallo C.A."/>
            <person name="Diaz A."/>
            <person name="Albertini E."/>
            <person name="Caccamo M."/>
            <person name="Echenique V."/>
        </authorList>
    </citation>
    <scope>NUCLEOTIDE SEQUENCE [LARGE SCALE GENOMIC DNA]</scope>
    <source>
        <strain evidence="3">cv. Victoria</strain>
        <tissue evidence="2">Leaf</tissue>
    </source>
</reference>
<proteinExistence type="predicted"/>
<dbReference type="Gramene" id="TVU12172">
    <property type="protein sequence ID" value="TVU12172"/>
    <property type="gene ID" value="EJB05_45804"/>
</dbReference>
<organism evidence="2 3">
    <name type="scientific">Eragrostis curvula</name>
    <name type="common">weeping love grass</name>
    <dbReference type="NCBI Taxonomy" id="38414"/>
    <lineage>
        <taxon>Eukaryota</taxon>
        <taxon>Viridiplantae</taxon>
        <taxon>Streptophyta</taxon>
        <taxon>Embryophyta</taxon>
        <taxon>Tracheophyta</taxon>
        <taxon>Spermatophyta</taxon>
        <taxon>Magnoliopsida</taxon>
        <taxon>Liliopsida</taxon>
        <taxon>Poales</taxon>
        <taxon>Poaceae</taxon>
        <taxon>PACMAD clade</taxon>
        <taxon>Chloridoideae</taxon>
        <taxon>Eragrostideae</taxon>
        <taxon>Eragrostidinae</taxon>
        <taxon>Eragrostis</taxon>
    </lineage>
</organism>